<name>A0ABZ1SI18_9ACTN</name>
<protein>
    <submittedName>
        <fullName evidence="3">DUF262 domain-containing protein</fullName>
    </submittedName>
</protein>
<feature type="compositionally biased region" description="Basic and acidic residues" evidence="1">
    <location>
        <begin position="1"/>
        <end position="11"/>
    </location>
</feature>
<evidence type="ECO:0000256" key="1">
    <source>
        <dbReference type="SAM" id="MobiDB-lite"/>
    </source>
</evidence>
<dbReference type="RefSeq" id="WP_142646657.1">
    <property type="nucleotide sequence ID" value="NZ_CP108085.1"/>
</dbReference>
<feature type="region of interest" description="Disordered" evidence="1">
    <location>
        <begin position="1"/>
        <end position="46"/>
    </location>
</feature>
<dbReference type="PANTHER" id="PTHR39639:SF1">
    <property type="entry name" value="DUF262 DOMAIN-CONTAINING PROTEIN"/>
    <property type="match status" value="1"/>
</dbReference>
<evidence type="ECO:0000313" key="4">
    <source>
        <dbReference type="Proteomes" id="UP001432011"/>
    </source>
</evidence>
<evidence type="ECO:0000259" key="2">
    <source>
        <dbReference type="Pfam" id="PF03235"/>
    </source>
</evidence>
<dbReference type="Pfam" id="PF03235">
    <property type="entry name" value="GmrSD_N"/>
    <property type="match status" value="1"/>
</dbReference>
<keyword evidence="4" id="KW-1185">Reference proteome</keyword>
<accession>A0ABZ1SI18</accession>
<gene>
    <name evidence="3" type="ORF">OG913_22040</name>
</gene>
<dbReference type="InterPro" id="IPR004919">
    <property type="entry name" value="GmrSD_N"/>
</dbReference>
<feature type="domain" description="GmrSD restriction endonucleases N-terminal" evidence="2">
    <location>
        <begin position="58"/>
        <end position="208"/>
    </location>
</feature>
<reference evidence="3" key="1">
    <citation type="submission" date="2022-10" db="EMBL/GenBank/DDBJ databases">
        <title>The complete genomes of actinobacterial strains from the NBC collection.</title>
        <authorList>
            <person name="Joergensen T.S."/>
            <person name="Alvarez Arevalo M."/>
            <person name="Sterndorff E.B."/>
            <person name="Faurdal D."/>
            <person name="Vuksanovic O."/>
            <person name="Mourched A.-S."/>
            <person name="Charusanti P."/>
            <person name="Shaw S."/>
            <person name="Blin K."/>
            <person name="Weber T."/>
        </authorList>
    </citation>
    <scope>NUCLEOTIDE SEQUENCE</scope>
    <source>
        <strain evidence="3">NBC_00254</strain>
    </source>
</reference>
<organism evidence="3 4">
    <name type="scientific">Microbispora hainanensis</name>
    <dbReference type="NCBI Taxonomy" id="568844"/>
    <lineage>
        <taxon>Bacteria</taxon>
        <taxon>Bacillati</taxon>
        <taxon>Actinomycetota</taxon>
        <taxon>Actinomycetes</taxon>
        <taxon>Streptosporangiales</taxon>
        <taxon>Streptosporangiaceae</taxon>
        <taxon>Microbispora</taxon>
    </lineage>
</organism>
<proteinExistence type="predicted"/>
<dbReference type="PANTHER" id="PTHR39639">
    <property type="entry name" value="CHROMOSOME 16, WHOLE GENOME SHOTGUN SEQUENCE"/>
    <property type="match status" value="1"/>
</dbReference>
<dbReference type="EMBL" id="CP108085">
    <property type="protein sequence ID" value="WUP72117.1"/>
    <property type="molecule type" value="Genomic_DNA"/>
</dbReference>
<sequence length="392" mass="45134">MSEEPLDRENEPEIAVELDSTGHSIGVEREMEDEEGPSEPFDPEKIDVTTRTPTVDLLLSRIRRNVLDLQPDFQRFAGIWTQQAQSRLIESMLLRIPLPTFYAAETDDERWVMIDGVQRLTTIARFVDPDSIGMPPLTLKKLEYLGKDYEEKRFSDLPGRLQTRLLETEVVVHLIRQGTPESVMFNIFARINTGGRPLSRQELRHALIPGRVRGLLRELTESEAYQKATLGSVRPERMDDREMVLRFIAFRLTGPEHYLRQDFDDFLRDAMHKVNGLGEGDVSRLRNEFARSMHAAHEIFGDYAFRKFNLRESRRRPINKALFEAVSVGLARRTDHELGILRKRREQVLWQLSALLEEPAFERSVSLATGDIGKVKLRFGAVESILKGLARD</sequence>
<evidence type="ECO:0000313" key="3">
    <source>
        <dbReference type="EMBL" id="WUP72117.1"/>
    </source>
</evidence>
<dbReference type="Proteomes" id="UP001432011">
    <property type="component" value="Chromosome"/>
</dbReference>